<organism evidence="1 2">
    <name type="scientific">Alicyclobacillus sacchari</name>
    <dbReference type="NCBI Taxonomy" id="392010"/>
    <lineage>
        <taxon>Bacteria</taxon>
        <taxon>Bacillati</taxon>
        <taxon>Bacillota</taxon>
        <taxon>Bacilli</taxon>
        <taxon>Bacillales</taxon>
        <taxon>Alicyclobacillaceae</taxon>
        <taxon>Alicyclobacillus</taxon>
    </lineage>
</organism>
<dbReference type="Proteomes" id="UP000294581">
    <property type="component" value="Unassembled WGS sequence"/>
</dbReference>
<sequence>MASTDKIALLELIRKIGLDDGDVDFLKEGLRVLTQAVIEAEVSSLIGADRYWY</sequence>
<comment type="caution">
    <text evidence="1">The sequence shown here is derived from an EMBL/GenBank/DDBJ whole genome shotgun (WGS) entry which is preliminary data.</text>
</comment>
<accession>A0A4V3HCK8</accession>
<protein>
    <submittedName>
        <fullName evidence="1">Uncharacterized protein</fullName>
    </submittedName>
</protein>
<name>A0A4V3HCK8_9BACL</name>
<dbReference type="EMBL" id="SORF01000046">
    <property type="protein sequence ID" value="TDY37494.1"/>
    <property type="molecule type" value="Genomic_DNA"/>
</dbReference>
<evidence type="ECO:0000313" key="1">
    <source>
        <dbReference type="EMBL" id="TDY37494.1"/>
    </source>
</evidence>
<keyword evidence="2" id="KW-1185">Reference proteome</keyword>
<evidence type="ECO:0000313" key="2">
    <source>
        <dbReference type="Proteomes" id="UP000294581"/>
    </source>
</evidence>
<gene>
    <name evidence="1" type="ORF">C7445_1462</name>
</gene>
<proteinExistence type="predicted"/>
<dbReference type="AlphaFoldDB" id="A0A4V3HCK8"/>
<reference evidence="1 2" key="1">
    <citation type="submission" date="2019-03" db="EMBL/GenBank/DDBJ databases">
        <title>Genomic Encyclopedia of Type Strains, Phase IV (KMG-IV): sequencing the most valuable type-strain genomes for metagenomic binning, comparative biology and taxonomic classification.</title>
        <authorList>
            <person name="Goeker M."/>
        </authorList>
    </citation>
    <scope>NUCLEOTIDE SEQUENCE [LARGE SCALE GENOMIC DNA]</scope>
    <source>
        <strain evidence="1 2">DSM 17974</strain>
    </source>
</reference>